<accession>A0A1V6N6Q2</accession>
<name>A0A1V6N6Q2_PENPO</name>
<comment type="caution">
    <text evidence="2">The sequence shown here is derived from an EMBL/GenBank/DDBJ whole genome shotgun (WGS) entry which is preliminary data.</text>
</comment>
<dbReference type="EMBL" id="MDYM01000025">
    <property type="protein sequence ID" value="OQD60292.1"/>
    <property type="molecule type" value="Genomic_DNA"/>
</dbReference>
<organism evidence="2 3">
    <name type="scientific">Penicillium polonicum</name>
    <dbReference type="NCBI Taxonomy" id="60169"/>
    <lineage>
        <taxon>Eukaryota</taxon>
        <taxon>Fungi</taxon>
        <taxon>Dikarya</taxon>
        <taxon>Ascomycota</taxon>
        <taxon>Pezizomycotina</taxon>
        <taxon>Eurotiomycetes</taxon>
        <taxon>Eurotiomycetidae</taxon>
        <taxon>Eurotiales</taxon>
        <taxon>Aspergillaceae</taxon>
        <taxon>Penicillium</taxon>
    </lineage>
</organism>
<dbReference type="OrthoDB" id="4306236at2759"/>
<evidence type="ECO:0000256" key="1">
    <source>
        <dbReference type="SAM" id="MobiDB-lite"/>
    </source>
</evidence>
<sequence length="282" mass="32056">MAEPETQNGYLDVGGSFLKELPNSIERYPYEGESSFLRISDLKLNSRESSHEKNDFILFHTSRQMIETLLNPDNESSESTTLAKNRSSFDLDEELILIKMPTREHSSAIGAVDDAITGAIQPMGLFKSLIKYAKTTIQRQTRGKQPDQGWGARRPPHGCERTPSVVLEVAWSESDSKLNSDVRFWLAPADGNVKTCLTLRVDKRQPAIRIENWRRQKGRPHRVQMIQVTKVSNHLTVTNDPLIIPFEELFLRGPSIPAERDIEISQQDLEVIAETIWDIQGF</sequence>
<gene>
    <name evidence="2" type="ORF">PENPOL_c025G08100</name>
</gene>
<protein>
    <submittedName>
        <fullName evidence="2">Uncharacterized protein</fullName>
    </submittedName>
</protein>
<dbReference type="STRING" id="60169.A0A1V6N6Q2"/>
<proteinExistence type="predicted"/>
<evidence type="ECO:0000313" key="2">
    <source>
        <dbReference type="EMBL" id="OQD60292.1"/>
    </source>
</evidence>
<keyword evidence="3" id="KW-1185">Reference proteome</keyword>
<dbReference type="Proteomes" id="UP000191408">
    <property type="component" value="Unassembled WGS sequence"/>
</dbReference>
<evidence type="ECO:0000313" key="3">
    <source>
        <dbReference type="Proteomes" id="UP000191408"/>
    </source>
</evidence>
<reference evidence="3" key="1">
    <citation type="journal article" date="2017" name="Nat. Microbiol.">
        <title>Global analysis of biosynthetic gene clusters reveals vast potential of secondary metabolite production in Penicillium species.</title>
        <authorList>
            <person name="Nielsen J.C."/>
            <person name="Grijseels S."/>
            <person name="Prigent S."/>
            <person name="Ji B."/>
            <person name="Dainat J."/>
            <person name="Nielsen K.F."/>
            <person name="Frisvad J.C."/>
            <person name="Workman M."/>
            <person name="Nielsen J."/>
        </authorList>
    </citation>
    <scope>NUCLEOTIDE SEQUENCE [LARGE SCALE GENOMIC DNA]</scope>
    <source>
        <strain evidence="3">IBT 4502</strain>
    </source>
</reference>
<feature type="region of interest" description="Disordered" evidence="1">
    <location>
        <begin position="137"/>
        <end position="159"/>
    </location>
</feature>
<dbReference type="AlphaFoldDB" id="A0A1V6N6Q2"/>